<protein>
    <recommendedName>
        <fullName evidence="3">CYIR protein</fullName>
    </recommendedName>
</protein>
<evidence type="ECO:0000313" key="2">
    <source>
        <dbReference type="Proteomes" id="UP000006319"/>
    </source>
</evidence>
<dbReference type="GeneID" id="14696062"/>
<dbReference type="RefSeq" id="XP_004227738.1">
    <property type="nucleotide sequence ID" value="XM_004227690.1"/>
</dbReference>
<evidence type="ECO:0008006" key="3">
    <source>
        <dbReference type="Google" id="ProtNLM"/>
    </source>
</evidence>
<gene>
    <name evidence="1" type="ORF">PCYB_002690</name>
</gene>
<keyword evidence="2" id="KW-1185">Reference proteome</keyword>
<dbReference type="KEGG" id="pcy:PCYB_002690"/>
<proteinExistence type="predicted"/>
<dbReference type="VEuPathDB" id="PlasmoDB:PCYB_002690"/>
<sequence length="147" mass="17713">MSKKKDNICEKLDTKAVALHKIHKEDFFSEYFEFSYFDQLCKGIYYKLSFRRIEVKDHCNKLVRHIDELNQAYYSERNNYCNYIRYCLYEKIREIHTNKSAKIADVHVMISVSIILVRYISFAFKILYLLIFSFLDVLSLPFLSIYA</sequence>
<dbReference type="Proteomes" id="UP000006319">
    <property type="component" value="Unassembled WGS sequence"/>
</dbReference>
<reference evidence="1 2" key="1">
    <citation type="journal article" date="2012" name="Nat. Genet.">
        <title>Plasmodium cynomolgi genome sequences provide insight into Plasmodium vivax and the monkey malaria clade.</title>
        <authorList>
            <person name="Tachibana S."/>
            <person name="Sullivan S.A."/>
            <person name="Kawai S."/>
            <person name="Nakamura S."/>
            <person name="Kim H.R."/>
            <person name="Goto N."/>
            <person name="Arisue N."/>
            <person name="Palacpac N.M.Q."/>
            <person name="Honma H."/>
            <person name="Yagi M."/>
            <person name="Tougan T."/>
            <person name="Katakai Y."/>
            <person name="Kaneko O."/>
            <person name="Mita T."/>
            <person name="Kita K."/>
            <person name="Yasutomi Y."/>
            <person name="Sutton P.L."/>
            <person name="Shakhbatyan R."/>
            <person name="Horii T."/>
            <person name="Yasunaga T."/>
            <person name="Barnwell J.W."/>
            <person name="Escalante A.A."/>
            <person name="Carlton J.M."/>
            <person name="Tanabe K."/>
        </authorList>
    </citation>
    <scope>NUCLEOTIDE SEQUENCE [LARGE SCALE GENOMIC DNA]</scope>
    <source>
        <strain evidence="1 2">B</strain>
    </source>
</reference>
<name>K6V2N9_PLACD</name>
<accession>K6V2N9</accession>
<dbReference type="PhylomeDB" id="K6V2N9"/>
<dbReference type="EMBL" id="DF157257">
    <property type="protein sequence ID" value="GAB69520.1"/>
    <property type="molecule type" value="Genomic_DNA"/>
</dbReference>
<organism evidence="1 2">
    <name type="scientific">Plasmodium cynomolgi (strain B)</name>
    <dbReference type="NCBI Taxonomy" id="1120755"/>
    <lineage>
        <taxon>Eukaryota</taxon>
        <taxon>Sar</taxon>
        <taxon>Alveolata</taxon>
        <taxon>Apicomplexa</taxon>
        <taxon>Aconoidasida</taxon>
        <taxon>Haemosporida</taxon>
        <taxon>Plasmodiidae</taxon>
        <taxon>Plasmodium</taxon>
        <taxon>Plasmodium (Plasmodium)</taxon>
    </lineage>
</organism>
<dbReference type="AlphaFoldDB" id="K6V2N9"/>
<evidence type="ECO:0000313" key="1">
    <source>
        <dbReference type="EMBL" id="GAB69520.1"/>
    </source>
</evidence>